<reference evidence="1" key="1">
    <citation type="submission" date="2023-11" db="EMBL/GenBank/DDBJ databases">
        <title>Genome assemblies of two species of porcelain crab, Petrolisthes cinctipes and Petrolisthes manimaculis (Anomura: Porcellanidae).</title>
        <authorList>
            <person name="Angst P."/>
        </authorList>
    </citation>
    <scope>NUCLEOTIDE SEQUENCE</scope>
    <source>
        <strain evidence="1">PB745_02</strain>
        <tissue evidence="1">Gill</tissue>
    </source>
</reference>
<evidence type="ECO:0000313" key="2">
    <source>
        <dbReference type="Proteomes" id="UP001292094"/>
    </source>
</evidence>
<dbReference type="AlphaFoldDB" id="A0AAE1PUA3"/>
<name>A0AAE1PUA3_9EUCA</name>
<accession>A0AAE1PUA3</accession>
<comment type="caution">
    <text evidence="1">The sequence shown here is derived from an EMBL/GenBank/DDBJ whole genome shotgun (WGS) entry which is preliminary data.</text>
</comment>
<organism evidence="1 2">
    <name type="scientific">Petrolisthes manimaculis</name>
    <dbReference type="NCBI Taxonomy" id="1843537"/>
    <lineage>
        <taxon>Eukaryota</taxon>
        <taxon>Metazoa</taxon>
        <taxon>Ecdysozoa</taxon>
        <taxon>Arthropoda</taxon>
        <taxon>Crustacea</taxon>
        <taxon>Multicrustacea</taxon>
        <taxon>Malacostraca</taxon>
        <taxon>Eumalacostraca</taxon>
        <taxon>Eucarida</taxon>
        <taxon>Decapoda</taxon>
        <taxon>Pleocyemata</taxon>
        <taxon>Anomura</taxon>
        <taxon>Galatheoidea</taxon>
        <taxon>Porcellanidae</taxon>
        <taxon>Petrolisthes</taxon>
    </lineage>
</organism>
<protein>
    <submittedName>
        <fullName evidence="1">Uncharacterized protein</fullName>
    </submittedName>
</protein>
<proteinExistence type="predicted"/>
<dbReference type="Proteomes" id="UP001292094">
    <property type="component" value="Unassembled WGS sequence"/>
</dbReference>
<keyword evidence="2" id="KW-1185">Reference proteome</keyword>
<evidence type="ECO:0000313" key="1">
    <source>
        <dbReference type="EMBL" id="KAK4313117.1"/>
    </source>
</evidence>
<gene>
    <name evidence="1" type="ORF">Pmani_015503</name>
</gene>
<dbReference type="EMBL" id="JAWZYT010001349">
    <property type="protein sequence ID" value="KAK4313117.1"/>
    <property type="molecule type" value="Genomic_DNA"/>
</dbReference>
<sequence length="106" mass="12504">MNTKTHMKETVSCLAVVVTLGNNNTNTDNKQTFPTKVCLHLLNPLFLPCSHTRDYHHHRRRRQQYKGSLARLDSREQLLHTNTFSAEVDLERVKSTWKLRMKEEEE</sequence>